<name>A0AAN6ZDY1_9PEZI</name>
<proteinExistence type="predicted"/>
<dbReference type="EMBL" id="MU853409">
    <property type="protein sequence ID" value="KAK4134303.1"/>
    <property type="molecule type" value="Genomic_DNA"/>
</dbReference>
<reference evidence="2" key="1">
    <citation type="journal article" date="2023" name="Mol. Phylogenet. Evol.">
        <title>Genome-scale phylogeny and comparative genomics of the fungal order Sordariales.</title>
        <authorList>
            <person name="Hensen N."/>
            <person name="Bonometti L."/>
            <person name="Westerberg I."/>
            <person name="Brannstrom I.O."/>
            <person name="Guillou S."/>
            <person name="Cros-Aarteil S."/>
            <person name="Calhoun S."/>
            <person name="Haridas S."/>
            <person name="Kuo A."/>
            <person name="Mondo S."/>
            <person name="Pangilinan J."/>
            <person name="Riley R."/>
            <person name="LaButti K."/>
            <person name="Andreopoulos B."/>
            <person name="Lipzen A."/>
            <person name="Chen C."/>
            <person name="Yan M."/>
            <person name="Daum C."/>
            <person name="Ng V."/>
            <person name="Clum A."/>
            <person name="Steindorff A."/>
            <person name="Ohm R.A."/>
            <person name="Martin F."/>
            <person name="Silar P."/>
            <person name="Natvig D.O."/>
            <person name="Lalanne C."/>
            <person name="Gautier V."/>
            <person name="Ament-Velasquez S.L."/>
            <person name="Kruys A."/>
            <person name="Hutchinson M.I."/>
            <person name="Powell A.J."/>
            <person name="Barry K."/>
            <person name="Miller A.N."/>
            <person name="Grigoriev I.V."/>
            <person name="Debuchy R."/>
            <person name="Gladieux P."/>
            <person name="Hiltunen Thoren M."/>
            <person name="Johannesson H."/>
        </authorList>
    </citation>
    <scope>NUCLEOTIDE SEQUENCE</scope>
    <source>
        <strain evidence="2">CBS 123565</strain>
    </source>
</reference>
<comment type="caution">
    <text evidence="2">The sequence shown here is derived from an EMBL/GenBank/DDBJ whole genome shotgun (WGS) entry which is preliminary data.</text>
</comment>
<feature type="compositionally biased region" description="Basic residues" evidence="1">
    <location>
        <begin position="92"/>
        <end position="107"/>
    </location>
</feature>
<feature type="region of interest" description="Disordered" evidence="1">
    <location>
        <begin position="64"/>
        <end position="107"/>
    </location>
</feature>
<dbReference type="AlphaFoldDB" id="A0AAN6ZDY1"/>
<evidence type="ECO:0000313" key="2">
    <source>
        <dbReference type="EMBL" id="KAK4134303.1"/>
    </source>
</evidence>
<gene>
    <name evidence="2" type="ORF">BT67DRAFT_314859</name>
</gene>
<keyword evidence="3" id="KW-1185">Reference proteome</keyword>
<organism evidence="2 3">
    <name type="scientific">Trichocladium antarcticum</name>
    <dbReference type="NCBI Taxonomy" id="1450529"/>
    <lineage>
        <taxon>Eukaryota</taxon>
        <taxon>Fungi</taxon>
        <taxon>Dikarya</taxon>
        <taxon>Ascomycota</taxon>
        <taxon>Pezizomycotina</taxon>
        <taxon>Sordariomycetes</taxon>
        <taxon>Sordariomycetidae</taxon>
        <taxon>Sordariales</taxon>
        <taxon>Chaetomiaceae</taxon>
        <taxon>Trichocladium</taxon>
    </lineage>
</organism>
<dbReference type="Proteomes" id="UP001304895">
    <property type="component" value="Unassembled WGS sequence"/>
</dbReference>
<evidence type="ECO:0000313" key="3">
    <source>
        <dbReference type="Proteomes" id="UP001304895"/>
    </source>
</evidence>
<protein>
    <submittedName>
        <fullName evidence="2">Uncharacterized protein</fullName>
    </submittedName>
</protein>
<accession>A0AAN6ZDY1</accession>
<sequence length="107" mass="12395">MILARLPAPQPRPNLSSNIPSILPGDFWLRPITQCTQRPQIQLVLCDLHTHLHYFRAFKVRPTPERALRSRSQTQRNATPRNCVAKSPPVAPKRRHRPSKLPRSRRP</sequence>
<reference evidence="2" key="2">
    <citation type="submission" date="2023-05" db="EMBL/GenBank/DDBJ databases">
        <authorList>
            <consortium name="Lawrence Berkeley National Laboratory"/>
            <person name="Steindorff A."/>
            <person name="Hensen N."/>
            <person name="Bonometti L."/>
            <person name="Westerberg I."/>
            <person name="Brannstrom I.O."/>
            <person name="Guillou S."/>
            <person name="Cros-Aarteil S."/>
            <person name="Calhoun S."/>
            <person name="Haridas S."/>
            <person name="Kuo A."/>
            <person name="Mondo S."/>
            <person name="Pangilinan J."/>
            <person name="Riley R."/>
            <person name="Labutti K."/>
            <person name="Andreopoulos B."/>
            <person name="Lipzen A."/>
            <person name="Chen C."/>
            <person name="Yanf M."/>
            <person name="Daum C."/>
            <person name="Ng V."/>
            <person name="Clum A."/>
            <person name="Ohm R."/>
            <person name="Martin F."/>
            <person name="Silar P."/>
            <person name="Natvig D."/>
            <person name="Lalanne C."/>
            <person name="Gautier V."/>
            <person name="Ament-Velasquez S.L."/>
            <person name="Kruys A."/>
            <person name="Hutchinson M.I."/>
            <person name="Powell A.J."/>
            <person name="Barry K."/>
            <person name="Miller A.N."/>
            <person name="Grigoriev I.V."/>
            <person name="Debuchy R."/>
            <person name="Gladieux P."/>
            <person name="Thoren M.H."/>
            <person name="Johannesson H."/>
        </authorList>
    </citation>
    <scope>NUCLEOTIDE SEQUENCE</scope>
    <source>
        <strain evidence="2">CBS 123565</strain>
    </source>
</reference>
<evidence type="ECO:0000256" key="1">
    <source>
        <dbReference type="SAM" id="MobiDB-lite"/>
    </source>
</evidence>
<feature type="compositionally biased region" description="Polar residues" evidence="1">
    <location>
        <begin position="70"/>
        <end position="80"/>
    </location>
</feature>